<dbReference type="Proteomes" id="UP000241690">
    <property type="component" value="Unassembled WGS sequence"/>
</dbReference>
<dbReference type="EMBL" id="KZ679718">
    <property type="protein sequence ID" value="PTB47507.1"/>
    <property type="molecule type" value="Genomic_DNA"/>
</dbReference>
<keyword evidence="2" id="KW-1185">Reference proteome</keyword>
<evidence type="ECO:0000313" key="2">
    <source>
        <dbReference type="Proteomes" id="UP000241690"/>
    </source>
</evidence>
<name>A0A2T3ZRR6_TRIHA</name>
<dbReference type="RefSeq" id="XP_024767184.1">
    <property type="nucleotide sequence ID" value="XM_024916568.1"/>
</dbReference>
<accession>A0A2T3ZRR6</accession>
<protein>
    <submittedName>
        <fullName evidence="1">Uncharacterized protein</fullName>
    </submittedName>
</protein>
<proteinExistence type="predicted"/>
<organism evidence="1 2">
    <name type="scientific">Trichoderma harzianum CBS 226.95</name>
    <dbReference type="NCBI Taxonomy" id="983964"/>
    <lineage>
        <taxon>Eukaryota</taxon>
        <taxon>Fungi</taxon>
        <taxon>Dikarya</taxon>
        <taxon>Ascomycota</taxon>
        <taxon>Pezizomycotina</taxon>
        <taxon>Sordariomycetes</taxon>
        <taxon>Hypocreomycetidae</taxon>
        <taxon>Hypocreales</taxon>
        <taxon>Hypocreaceae</taxon>
        <taxon>Trichoderma</taxon>
    </lineage>
</organism>
<dbReference type="GeneID" id="36625137"/>
<sequence length="163" mass="18528">MVLRFKEYWTSSVDESYVTTDFYIDIGKETCPQQLSKVIPQDPMAAEGNNNKEDMQAETLLYKRCCLESYSSQISNSSADEGSQKQVFYLFTMLGDSRSLMIKIGNRLKCRSTGLLYSQFYPSIKEVFAVGNIYPFANTAIKTLTLDKKLRKTWELVGGGLSY</sequence>
<evidence type="ECO:0000313" key="1">
    <source>
        <dbReference type="EMBL" id="PTB47507.1"/>
    </source>
</evidence>
<gene>
    <name evidence="1" type="ORF">M431DRAFT_488538</name>
</gene>
<dbReference type="AlphaFoldDB" id="A0A2T3ZRR6"/>
<reference evidence="1 2" key="1">
    <citation type="submission" date="2016-07" db="EMBL/GenBank/DDBJ databases">
        <title>Multiple horizontal gene transfer events from other fungi enriched the ability of initially mycotrophic Trichoderma (Ascomycota) to feed on dead plant biomass.</title>
        <authorList>
            <consortium name="DOE Joint Genome Institute"/>
            <person name="Aerts A."/>
            <person name="Atanasova L."/>
            <person name="Chenthamara K."/>
            <person name="Zhang J."/>
            <person name="Grujic M."/>
            <person name="Henrissat B."/>
            <person name="Kuo A."/>
            <person name="Salamov A."/>
            <person name="Lipzen A."/>
            <person name="Labutti K."/>
            <person name="Barry K."/>
            <person name="Miao Y."/>
            <person name="Rahimi M.J."/>
            <person name="Shen Q."/>
            <person name="Grigoriev I.V."/>
            <person name="Kubicek C.P."/>
            <person name="Druzhinina I.S."/>
        </authorList>
    </citation>
    <scope>NUCLEOTIDE SEQUENCE [LARGE SCALE GENOMIC DNA]</scope>
    <source>
        <strain evidence="1 2">CBS 226.95</strain>
    </source>
</reference>
<dbReference type="STRING" id="983964.A0A2T3ZRR6"/>